<evidence type="ECO:0000313" key="2">
    <source>
        <dbReference type="EMBL" id="KKK47935.1"/>
    </source>
</evidence>
<reference evidence="2" key="1">
    <citation type="journal article" date="2015" name="Nature">
        <title>Complex archaea that bridge the gap between prokaryotes and eukaryotes.</title>
        <authorList>
            <person name="Spang A."/>
            <person name="Saw J.H."/>
            <person name="Jorgensen S.L."/>
            <person name="Zaremba-Niedzwiedzka K."/>
            <person name="Martijn J."/>
            <person name="Lind A.E."/>
            <person name="van Eijk R."/>
            <person name="Schleper C."/>
            <person name="Guy L."/>
            <person name="Ettema T.J."/>
        </authorList>
    </citation>
    <scope>NUCLEOTIDE SEQUENCE</scope>
</reference>
<keyword evidence="1" id="KW-0812">Transmembrane</keyword>
<protein>
    <submittedName>
        <fullName evidence="2">Uncharacterized protein</fullName>
    </submittedName>
</protein>
<gene>
    <name evidence="2" type="ORF">LCGC14_3150190</name>
</gene>
<organism evidence="2">
    <name type="scientific">marine sediment metagenome</name>
    <dbReference type="NCBI Taxonomy" id="412755"/>
    <lineage>
        <taxon>unclassified sequences</taxon>
        <taxon>metagenomes</taxon>
        <taxon>ecological metagenomes</taxon>
    </lineage>
</organism>
<comment type="caution">
    <text evidence="2">The sequence shown here is derived from an EMBL/GenBank/DDBJ whole genome shotgun (WGS) entry which is preliminary data.</text>
</comment>
<proteinExistence type="predicted"/>
<name>A0A0F8WID9_9ZZZZ</name>
<evidence type="ECO:0000256" key="1">
    <source>
        <dbReference type="SAM" id="Phobius"/>
    </source>
</evidence>
<feature type="transmembrane region" description="Helical" evidence="1">
    <location>
        <begin position="31"/>
        <end position="47"/>
    </location>
</feature>
<keyword evidence="1" id="KW-0472">Membrane</keyword>
<keyword evidence="1" id="KW-1133">Transmembrane helix</keyword>
<feature type="transmembrane region" description="Helical" evidence="1">
    <location>
        <begin position="6"/>
        <end position="24"/>
    </location>
</feature>
<dbReference type="EMBL" id="LAZR01069320">
    <property type="protein sequence ID" value="KKK47935.1"/>
    <property type="molecule type" value="Genomic_DNA"/>
</dbReference>
<sequence>MSEKFYLTIIIGLIGVALTAVRRWKNKDNNAGLGVAGWTIFIIFILWT</sequence>
<dbReference type="AlphaFoldDB" id="A0A0F8WID9"/>
<accession>A0A0F8WID9</accession>